<sequence>MIGYLLENRSKMTCSYRLSETSADSESIYKIYKCVMSKTKFTDKLRFFRQIGEEIIRIKSSRESPEIIVLLADWGQGKTTFLNIIEEALLEEKRSISKINFLDILRDLQKLNEIELSDISLIDEVESGIDFAVYKEYSSSIREFWIFIKNLANSKGNKIIYLSMTPSAFYKIFSSGGQLGIMFPETYYSFLQRIKVININTPSKLEFYAMLSCLLEFNNKDDSLLRFMDLPFWTISQERRKYARFFNDIICNSFNFDNIMEYLFKSIKDSKWLNEEGETIRESNLLNFEKNMDIDEIEKFHRALLSRILYRDEIIAKLSPYVVKGFTIDYDSWVEIAGPTNIDDFVLTFLPSKTFDDSLKVFVSEELDKIVYEGFNKDDLRKILDRLKIRKIDEAYSLSWNFFESLVNTNVGGLVIDFKSREIKEKAIKFVNENLINPEREIDALYSFIKLLNNNSEEKNISEKIRLISLQLDRKYSVIVANIANESDYTRLMNILNSRERIINGLILLLNDFIKNNDDISKSIAKETDRLSIAFLALDLSTPIKRQLLYLNFMDMHPQLVKLREDIVNLRLGDLRDNISRLLNEMKSKIEVYQLPVAKGNKRPLQSVNWILFNDDIYPDKVRNVFSKVDELVNEKFRIFGSKQFSLEDIESDETLKNDIVQYMAENEIINVSNELIYYDDLPGRIVKNFTKNLSGYLYQRFGNETENMILEYLFYLSKLRDKQQLTNISKIFDTKKQTSLDFLIYMSVVSGEIINYIDRNKVINKIEEQSKEILNNIQNIDLQHGYFITAKKRGAGIRSLKDMRDSLVKFRQSAIRSLEREDFRNYIRLSFVFFTLYSLYKDFIDETEYSENIVTSIKNDMNTKINLINSARKLIGIKDNIDEEKILVEIFNSLESNFENYISDIFISIDILTKNKEMDDLRNFIQIIQKNFNNEYNNLYLIIWEAIKLSLDGIILPFPQSFRNTKLHNDALRLVDIGGSLRRLSNIISEIRKIDPEISKLREEVIRKKEEVNKLVNTLEAKISEFN</sequence>
<dbReference type="EMBL" id="CP029289">
    <property type="protein sequence ID" value="AWR93526.1"/>
    <property type="molecule type" value="Genomic_DNA"/>
</dbReference>
<accession>A0A2U9IBX6</accession>
<dbReference type="InterPro" id="IPR027417">
    <property type="entry name" value="P-loop_NTPase"/>
</dbReference>
<dbReference type="Proteomes" id="UP000248044">
    <property type="component" value="Chromosome"/>
</dbReference>
<organism evidence="1 2">
    <name type="scientific">Acidianus brierleyi</name>
    <dbReference type="NCBI Taxonomy" id="41673"/>
    <lineage>
        <taxon>Archaea</taxon>
        <taxon>Thermoproteota</taxon>
        <taxon>Thermoprotei</taxon>
        <taxon>Sulfolobales</taxon>
        <taxon>Sulfolobaceae</taxon>
        <taxon>Acidianus</taxon>
    </lineage>
</organism>
<gene>
    <name evidence="1" type="ORF">DFR85_01760</name>
</gene>
<dbReference type="SUPFAM" id="SSF52540">
    <property type="entry name" value="P-loop containing nucleoside triphosphate hydrolases"/>
    <property type="match status" value="1"/>
</dbReference>
<dbReference type="AlphaFoldDB" id="A0A2U9IBX6"/>
<evidence type="ECO:0000313" key="2">
    <source>
        <dbReference type="Proteomes" id="UP000248044"/>
    </source>
</evidence>
<proteinExistence type="predicted"/>
<reference evidence="1 2" key="1">
    <citation type="submission" date="2018-05" db="EMBL/GenBank/DDBJ databases">
        <title>Complete Genome Sequences of Extremely Thermoacidophilic, Metal-Mobilizing Type-Strain Members of the Archaeal Family Sulfolobaceae: Acidianus brierleyi DSM-1651T, Acidianus sulfidivorans DSM-18786T, Metallosphaera hakonensis DSM-7519T, and Metallosphaera prunae DSM-10039T.</title>
        <authorList>
            <person name="Counts J.A."/>
            <person name="Kelly R.M."/>
        </authorList>
    </citation>
    <scope>NUCLEOTIDE SEQUENCE [LARGE SCALE GENOMIC DNA]</scope>
    <source>
        <strain evidence="1 2">DSM 1651</strain>
    </source>
</reference>
<protein>
    <submittedName>
        <fullName evidence="1">Uncharacterized protein</fullName>
    </submittedName>
</protein>
<dbReference type="KEGG" id="abri:DFR85_01760"/>
<name>A0A2U9IBX6_9CREN</name>
<keyword evidence="2" id="KW-1185">Reference proteome</keyword>
<evidence type="ECO:0000313" key="1">
    <source>
        <dbReference type="EMBL" id="AWR93526.1"/>
    </source>
</evidence>